<feature type="region of interest" description="Disordered" evidence="1">
    <location>
        <begin position="1"/>
        <end position="44"/>
    </location>
</feature>
<feature type="compositionally biased region" description="Gly residues" evidence="1">
    <location>
        <begin position="1"/>
        <end position="12"/>
    </location>
</feature>
<dbReference type="AlphaFoldDB" id="A0AAV7SQQ8"/>
<accession>A0AAV7SQQ8</accession>
<protein>
    <submittedName>
        <fullName evidence="2">Uncharacterized protein</fullName>
    </submittedName>
</protein>
<keyword evidence="3" id="KW-1185">Reference proteome</keyword>
<dbReference type="Proteomes" id="UP001066276">
    <property type="component" value="Chromosome 4_2"/>
</dbReference>
<comment type="caution">
    <text evidence="2">The sequence shown here is derived from an EMBL/GenBank/DDBJ whole genome shotgun (WGS) entry which is preliminary data.</text>
</comment>
<sequence length="168" mass="17243">MRGTNWEGGGALGKTPVCSPPRGLLPKERLRRDAPGTAAPPQASARLHLSVRAPGPTNNLRAPGVCRGHPGGVAEAACDQVAAGLPPTPLFARPPRARLDARLPPHARTNPAGYRCTGPSLALPVSGASAELGKPLGVVWAWLVGRAFKRCLTSAVAGPETDSRSGCS</sequence>
<reference evidence="2" key="1">
    <citation type="journal article" date="2022" name="bioRxiv">
        <title>Sequencing and chromosome-scale assembly of the giantPleurodeles waltlgenome.</title>
        <authorList>
            <person name="Brown T."/>
            <person name="Elewa A."/>
            <person name="Iarovenko S."/>
            <person name="Subramanian E."/>
            <person name="Araus A.J."/>
            <person name="Petzold A."/>
            <person name="Susuki M."/>
            <person name="Suzuki K.-i.T."/>
            <person name="Hayashi T."/>
            <person name="Toyoda A."/>
            <person name="Oliveira C."/>
            <person name="Osipova E."/>
            <person name="Leigh N.D."/>
            <person name="Simon A."/>
            <person name="Yun M.H."/>
        </authorList>
    </citation>
    <scope>NUCLEOTIDE SEQUENCE</scope>
    <source>
        <strain evidence="2">20211129_DDA</strain>
        <tissue evidence="2">Liver</tissue>
    </source>
</reference>
<evidence type="ECO:0000256" key="1">
    <source>
        <dbReference type="SAM" id="MobiDB-lite"/>
    </source>
</evidence>
<evidence type="ECO:0000313" key="2">
    <source>
        <dbReference type="EMBL" id="KAJ1166413.1"/>
    </source>
</evidence>
<organism evidence="2 3">
    <name type="scientific">Pleurodeles waltl</name>
    <name type="common">Iberian ribbed newt</name>
    <dbReference type="NCBI Taxonomy" id="8319"/>
    <lineage>
        <taxon>Eukaryota</taxon>
        <taxon>Metazoa</taxon>
        <taxon>Chordata</taxon>
        <taxon>Craniata</taxon>
        <taxon>Vertebrata</taxon>
        <taxon>Euteleostomi</taxon>
        <taxon>Amphibia</taxon>
        <taxon>Batrachia</taxon>
        <taxon>Caudata</taxon>
        <taxon>Salamandroidea</taxon>
        <taxon>Salamandridae</taxon>
        <taxon>Pleurodelinae</taxon>
        <taxon>Pleurodeles</taxon>
    </lineage>
</organism>
<gene>
    <name evidence="2" type="ORF">NDU88_006817</name>
</gene>
<proteinExistence type="predicted"/>
<dbReference type="EMBL" id="JANPWB010000008">
    <property type="protein sequence ID" value="KAJ1166413.1"/>
    <property type="molecule type" value="Genomic_DNA"/>
</dbReference>
<feature type="compositionally biased region" description="Basic and acidic residues" evidence="1">
    <location>
        <begin position="25"/>
        <end position="34"/>
    </location>
</feature>
<evidence type="ECO:0000313" key="3">
    <source>
        <dbReference type="Proteomes" id="UP001066276"/>
    </source>
</evidence>
<name>A0AAV7SQQ8_PLEWA</name>